<protein>
    <submittedName>
        <fullName evidence="12">Putative RNA-binding protein</fullName>
    </submittedName>
</protein>
<dbReference type="PROSITE" id="PS00028">
    <property type="entry name" value="ZINC_FINGER_C2H2_1"/>
    <property type="match status" value="1"/>
</dbReference>
<dbReference type="HOGENOM" id="CLU_012131_0_0_1"/>
<evidence type="ECO:0000256" key="9">
    <source>
        <dbReference type="SAM" id="MobiDB-lite"/>
    </source>
</evidence>
<feature type="region of interest" description="Disordered" evidence="9">
    <location>
        <begin position="1"/>
        <end position="211"/>
    </location>
</feature>
<evidence type="ECO:0000313" key="12">
    <source>
        <dbReference type="EMBL" id="KDN60788.1"/>
    </source>
</evidence>
<evidence type="ECO:0000256" key="8">
    <source>
        <dbReference type="PROSITE-ProRule" id="PRU00322"/>
    </source>
</evidence>
<feature type="region of interest" description="Disordered" evidence="9">
    <location>
        <begin position="582"/>
        <end position="614"/>
    </location>
</feature>
<feature type="region of interest" description="Disordered" evidence="9">
    <location>
        <begin position="523"/>
        <end position="566"/>
    </location>
</feature>
<feature type="region of interest" description="Disordered" evidence="9">
    <location>
        <begin position="392"/>
        <end position="418"/>
    </location>
</feature>
<dbReference type="SMART" id="SM00443">
    <property type="entry name" value="G_patch"/>
    <property type="match status" value="1"/>
</dbReference>
<feature type="compositionally biased region" description="Low complexity" evidence="9">
    <location>
        <begin position="772"/>
        <end position="807"/>
    </location>
</feature>
<dbReference type="InterPro" id="IPR001876">
    <property type="entry name" value="Znf_RanBP2"/>
</dbReference>
<dbReference type="PANTHER" id="PTHR13948">
    <property type="entry name" value="RNA-BINDING PROTEIN"/>
    <property type="match status" value="1"/>
</dbReference>
<feature type="domain" description="G-patch" evidence="10">
    <location>
        <begin position="812"/>
        <end position="858"/>
    </location>
</feature>
<feature type="compositionally biased region" description="Basic and acidic residues" evidence="9">
    <location>
        <begin position="596"/>
        <end position="606"/>
    </location>
</feature>
<dbReference type="EMBL" id="JMSE01001473">
    <property type="protein sequence ID" value="KDN60788.1"/>
    <property type="molecule type" value="Genomic_DNA"/>
</dbReference>
<dbReference type="PROSITE" id="PS50174">
    <property type="entry name" value="G_PATCH"/>
    <property type="match status" value="1"/>
</dbReference>
<dbReference type="InterPro" id="IPR035979">
    <property type="entry name" value="RBD_domain_sf"/>
</dbReference>
<evidence type="ECO:0000256" key="6">
    <source>
        <dbReference type="ARBA" id="ARBA00022884"/>
    </source>
</evidence>
<keyword evidence="13" id="KW-1185">Reference proteome</keyword>
<dbReference type="OMA" id="MYDDRSP"/>
<feature type="compositionally biased region" description="Basic and acidic residues" evidence="9">
    <location>
        <begin position="534"/>
        <end position="543"/>
    </location>
</feature>
<dbReference type="OrthoDB" id="29221at2759"/>
<evidence type="ECO:0000256" key="3">
    <source>
        <dbReference type="ARBA" id="ARBA00022737"/>
    </source>
</evidence>
<evidence type="ECO:0000256" key="5">
    <source>
        <dbReference type="ARBA" id="ARBA00022833"/>
    </source>
</evidence>
<organism evidence="12 13">
    <name type="scientific">Colletotrichum sublineola</name>
    <name type="common">Sorghum anthracnose fungus</name>
    <dbReference type="NCBI Taxonomy" id="1173701"/>
    <lineage>
        <taxon>Eukaryota</taxon>
        <taxon>Fungi</taxon>
        <taxon>Dikarya</taxon>
        <taxon>Ascomycota</taxon>
        <taxon>Pezizomycotina</taxon>
        <taxon>Sordariomycetes</taxon>
        <taxon>Hypocreomycetidae</taxon>
        <taxon>Glomerellales</taxon>
        <taxon>Glomerellaceae</taxon>
        <taxon>Colletotrichum</taxon>
        <taxon>Colletotrichum graminicola species complex</taxon>
    </lineage>
</organism>
<feature type="compositionally biased region" description="Low complexity" evidence="9">
    <location>
        <begin position="629"/>
        <end position="648"/>
    </location>
</feature>
<evidence type="ECO:0000256" key="2">
    <source>
        <dbReference type="ARBA" id="ARBA00022723"/>
    </source>
</evidence>
<feature type="region of interest" description="Disordered" evidence="9">
    <location>
        <begin position="628"/>
        <end position="664"/>
    </location>
</feature>
<keyword evidence="6" id="KW-0694">RNA-binding</keyword>
<dbReference type="Pfam" id="PF01585">
    <property type="entry name" value="G-patch"/>
    <property type="match status" value="1"/>
</dbReference>
<evidence type="ECO:0000256" key="1">
    <source>
        <dbReference type="ARBA" id="ARBA00004123"/>
    </source>
</evidence>
<dbReference type="SUPFAM" id="SSF54928">
    <property type="entry name" value="RNA-binding domain, RBD"/>
    <property type="match status" value="2"/>
</dbReference>
<keyword evidence="5" id="KW-0862">Zinc</keyword>
<feature type="compositionally biased region" description="Basic and acidic residues" evidence="9">
    <location>
        <begin position="160"/>
        <end position="181"/>
    </location>
</feature>
<dbReference type="InterPro" id="IPR000467">
    <property type="entry name" value="G_patch_dom"/>
</dbReference>
<dbReference type="GO" id="GO:0000398">
    <property type="term" value="P:mRNA splicing, via spliceosome"/>
    <property type="evidence" value="ECO:0007669"/>
    <property type="project" value="TreeGrafter"/>
</dbReference>
<dbReference type="Gene3D" id="3.30.70.330">
    <property type="match status" value="1"/>
</dbReference>
<accession>A0A066WV77</accession>
<reference evidence="13" key="1">
    <citation type="journal article" date="2014" name="Genome Announc.">
        <title>Draft genome sequence of Colletotrichum sublineola, a destructive pathogen of cultivated sorghum.</title>
        <authorList>
            <person name="Baroncelli R."/>
            <person name="Sanz-Martin J.M."/>
            <person name="Rech G.E."/>
            <person name="Sukno S.A."/>
            <person name="Thon M.R."/>
        </authorList>
    </citation>
    <scope>NUCLEOTIDE SEQUENCE [LARGE SCALE GENOMIC DNA]</scope>
    <source>
        <strain evidence="13">TX430BB</strain>
    </source>
</reference>
<dbReference type="STRING" id="1173701.A0A066WV77"/>
<feature type="compositionally biased region" description="Basic and acidic residues" evidence="9">
    <location>
        <begin position="71"/>
        <end position="106"/>
    </location>
</feature>
<keyword evidence="4 8" id="KW-0863">Zinc-finger</keyword>
<proteinExistence type="predicted"/>
<feature type="compositionally biased region" description="Basic residues" evidence="9">
    <location>
        <begin position="146"/>
        <end position="158"/>
    </location>
</feature>
<sequence>MYEDTHRPTERGPYDRRRSPPRDHNDHHSHNDGHRTRQASANFPTGRRDASRSPPRNNLELSYDDDNYAAEDTRHRDPDRPRDRHWDRDPAEYRARDYDRYYHGPPREAYQPRPGSRDQGGGGHDDMDRRHEDPALLHPYDGHDRGPRRHDRGGRGHPRSYYDDGPRRHDARHDPDEDFRHLSTSPGGSPGRYPRRDRSASPLRQAGAPTDTVILEGLPTGLSLDDVRDCLLEQAGLSRYPTVDIRVPSGRGQRRAFVQFDSVENSIEFVKENYPKLVLDFAGLVDGDADGMTSIYIHYARNRDDAERDGRAGPAPNWNCPTCDFSNYATRNRCKNCGGLPTDPSQYRHLLTGESDAADTPSQILVFFPLAPSVNEDVFSAGAGKLQLVQRPAVSRGSGDQPKLKSTAPTGDASGYGARPGSLHRTFLMRDQDTNESFNFGFAEFWTVEDALAAMKKFKMMREFTIASEPVTVSTIHLGVFVPELREVTRAIERVSFNPLFNPTLRVKYWEPHVYPSARVITEVPPGGATADGNKTDANEESKKNKKRKADGNLSSSSTKKSVPMAGQMAFWQRRHDEIHEGKRATDDAAGNDNSADQRRSEERAPVKISLSGSNAISTGPIKISLTGASLSKSPAPTATPPSEAALESGGPTSAPEVTADSGTTGAASAAETAVVSYVDREKICCLICMMKYKNLDDLNTHEKSRNHKNAMADDDKVKAAKPRLAARDKRMAAKQADEQQSKGEESGPQYRDRAKERREVFNQPAKPKIPPQGGKPAGRAPGGAAAAAAASATKKTTTTTSAAAAAAPPPPQSKGAGMLAKMGWSTGQGLGAKGDGRTEVIATHAYQEGVGLGAEGGDLGDAAELARRKTTNSYAEYVNTVQDRARERYNKLG</sequence>
<evidence type="ECO:0000259" key="11">
    <source>
        <dbReference type="PROSITE" id="PS50199"/>
    </source>
</evidence>
<feature type="domain" description="RanBP2-type" evidence="11">
    <location>
        <begin position="311"/>
        <end position="343"/>
    </location>
</feature>
<evidence type="ECO:0000313" key="13">
    <source>
        <dbReference type="Proteomes" id="UP000027238"/>
    </source>
</evidence>
<keyword evidence="7" id="KW-0539">Nucleus</keyword>
<dbReference type="GO" id="GO:0008270">
    <property type="term" value="F:zinc ion binding"/>
    <property type="evidence" value="ECO:0007669"/>
    <property type="project" value="UniProtKB-KW"/>
</dbReference>
<dbReference type="InterPro" id="IPR013087">
    <property type="entry name" value="Znf_C2H2_type"/>
</dbReference>
<gene>
    <name evidence="12" type="ORF">CSUB01_08033</name>
</gene>
<dbReference type="PROSITE" id="PS50199">
    <property type="entry name" value="ZF_RANBP2_2"/>
    <property type="match status" value="1"/>
</dbReference>
<evidence type="ECO:0000256" key="7">
    <source>
        <dbReference type="ARBA" id="ARBA00023242"/>
    </source>
</evidence>
<feature type="compositionally biased region" description="Basic and acidic residues" evidence="9">
    <location>
        <begin position="123"/>
        <end position="145"/>
    </location>
</feature>
<dbReference type="Proteomes" id="UP000027238">
    <property type="component" value="Unassembled WGS sequence"/>
</dbReference>
<comment type="subcellular location">
    <subcellularLocation>
        <location evidence="1">Nucleus</location>
    </subcellularLocation>
</comment>
<dbReference type="PROSITE" id="PS01358">
    <property type="entry name" value="ZF_RANBP2_1"/>
    <property type="match status" value="1"/>
</dbReference>
<dbReference type="InterPro" id="IPR012677">
    <property type="entry name" value="Nucleotide-bd_a/b_plait_sf"/>
</dbReference>
<keyword evidence="2" id="KW-0479">Metal-binding</keyword>
<dbReference type="GO" id="GO:0003723">
    <property type="term" value="F:RNA binding"/>
    <property type="evidence" value="ECO:0007669"/>
    <property type="project" value="UniProtKB-KW"/>
</dbReference>
<comment type="caution">
    <text evidence="12">The sequence shown here is derived from an EMBL/GenBank/DDBJ whole genome shotgun (WGS) entry which is preliminary data.</text>
</comment>
<dbReference type="PANTHER" id="PTHR13948:SF3">
    <property type="entry name" value="FI21118P1"/>
    <property type="match status" value="1"/>
</dbReference>
<feature type="compositionally biased region" description="Basic and acidic residues" evidence="9">
    <location>
        <begin position="726"/>
        <end position="761"/>
    </location>
</feature>
<evidence type="ECO:0000256" key="4">
    <source>
        <dbReference type="ARBA" id="ARBA00022771"/>
    </source>
</evidence>
<feature type="region of interest" description="Disordered" evidence="9">
    <location>
        <begin position="707"/>
        <end position="820"/>
    </location>
</feature>
<dbReference type="GO" id="GO:0005634">
    <property type="term" value="C:nucleus"/>
    <property type="evidence" value="ECO:0007669"/>
    <property type="project" value="UniProtKB-SubCell"/>
</dbReference>
<name>A0A066WV77_COLSU</name>
<dbReference type="eggNOG" id="KOG0154">
    <property type="taxonomic scope" value="Eukaryota"/>
</dbReference>
<keyword evidence="3" id="KW-0677">Repeat</keyword>
<dbReference type="AlphaFoldDB" id="A0A066WV77"/>
<evidence type="ECO:0000259" key="10">
    <source>
        <dbReference type="PROSITE" id="PS50174"/>
    </source>
</evidence>
<feature type="compositionally biased region" description="Basic and acidic residues" evidence="9">
    <location>
        <begin position="1"/>
        <end position="35"/>
    </location>
</feature>